<organism evidence="1">
    <name type="scientific">Myoviridae sp. ct0Tg8</name>
    <dbReference type="NCBI Taxonomy" id="2826598"/>
    <lineage>
        <taxon>Viruses</taxon>
        <taxon>Duplodnaviria</taxon>
        <taxon>Heunggongvirae</taxon>
        <taxon>Uroviricota</taxon>
        <taxon>Caudoviricetes</taxon>
    </lineage>
</organism>
<accession>A0A8S5NCF2</accession>
<dbReference type="EMBL" id="BK015128">
    <property type="protein sequence ID" value="DAD92124.1"/>
    <property type="molecule type" value="Genomic_DNA"/>
</dbReference>
<protein>
    <submittedName>
        <fullName evidence="1">Uncharacterized protein</fullName>
    </submittedName>
</protein>
<proteinExistence type="predicted"/>
<reference evidence="1" key="1">
    <citation type="journal article" date="2021" name="Proc. Natl. Acad. Sci. U.S.A.">
        <title>A Catalog of Tens of Thousands of Viruses from Human Metagenomes Reveals Hidden Associations with Chronic Diseases.</title>
        <authorList>
            <person name="Tisza M.J."/>
            <person name="Buck C.B."/>
        </authorList>
    </citation>
    <scope>NUCLEOTIDE SEQUENCE</scope>
    <source>
        <strain evidence="1">Ct0Tg8</strain>
    </source>
</reference>
<name>A0A8S5NCF2_9CAUD</name>
<sequence>MREDAEEAARIALRHGIKELPELREVDLGGKETIPWLDSCKFPPCYMRGSTQYHQCE</sequence>
<evidence type="ECO:0000313" key="1">
    <source>
        <dbReference type="EMBL" id="DAD92124.1"/>
    </source>
</evidence>